<gene>
    <name evidence="2" type="ORF">GALMADRAFT_71411</name>
</gene>
<dbReference type="OrthoDB" id="3043407at2759"/>
<feature type="domain" description="Reverse transcriptase" evidence="1">
    <location>
        <begin position="1"/>
        <end position="67"/>
    </location>
</feature>
<dbReference type="Gene3D" id="3.30.70.270">
    <property type="match status" value="1"/>
</dbReference>
<dbReference type="STRING" id="685588.A0A067SSN5"/>
<evidence type="ECO:0000313" key="3">
    <source>
        <dbReference type="Proteomes" id="UP000027222"/>
    </source>
</evidence>
<dbReference type="FunFam" id="3.30.70.270:FF:000003">
    <property type="entry name" value="Transposon Ty3-G Gag-Pol polyprotein"/>
    <property type="match status" value="1"/>
</dbReference>
<dbReference type="SUPFAM" id="SSF56672">
    <property type="entry name" value="DNA/RNA polymerases"/>
    <property type="match status" value="1"/>
</dbReference>
<dbReference type="Proteomes" id="UP000027222">
    <property type="component" value="Unassembled WGS sequence"/>
</dbReference>
<dbReference type="InterPro" id="IPR043128">
    <property type="entry name" value="Rev_trsase/Diguanyl_cyclase"/>
</dbReference>
<dbReference type="PROSITE" id="PS50878">
    <property type="entry name" value="RT_POL"/>
    <property type="match status" value="1"/>
</dbReference>
<evidence type="ECO:0000313" key="2">
    <source>
        <dbReference type="EMBL" id="KDR73901.1"/>
    </source>
</evidence>
<feature type="non-terminal residue" evidence="2">
    <location>
        <position position="82"/>
    </location>
</feature>
<sequence>MNDVFADLLDNYLIIYLDDILIYSNSLSEHKKHVREVLRRLRKFGLYGRLDKCEFHTQQVEYLGYIMSPEGLTMSGDKVKTI</sequence>
<proteinExistence type="predicted"/>
<dbReference type="AlphaFoldDB" id="A0A067SSN5"/>
<dbReference type="InterPro" id="IPR053134">
    <property type="entry name" value="RNA-dir_DNA_polymerase"/>
</dbReference>
<evidence type="ECO:0000259" key="1">
    <source>
        <dbReference type="PROSITE" id="PS50878"/>
    </source>
</evidence>
<keyword evidence="3" id="KW-1185">Reference proteome</keyword>
<organism evidence="2 3">
    <name type="scientific">Galerina marginata (strain CBS 339.88)</name>
    <dbReference type="NCBI Taxonomy" id="685588"/>
    <lineage>
        <taxon>Eukaryota</taxon>
        <taxon>Fungi</taxon>
        <taxon>Dikarya</taxon>
        <taxon>Basidiomycota</taxon>
        <taxon>Agaricomycotina</taxon>
        <taxon>Agaricomycetes</taxon>
        <taxon>Agaricomycetidae</taxon>
        <taxon>Agaricales</taxon>
        <taxon>Agaricineae</taxon>
        <taxon>Strophariaceae</taxon>
        <taxon>Galerina</taxon>
    </lineage>
</organism>
<dbReference type="InterPro" id="IPR000477">
    <property type="entry name" value="RT_dom"/>
</dbReference>
<dbReference type="Pfam" id="PF00078">
    <property type="entry name" value="RVT_1"/>
    <property type="match status" value="1"/>
</dbReference>
<dbReference type="HOGENOM" id="CLU_000384_33_7_1"/>
<name>A0A067SSN5_GALM3</name>
<dbReference type="InterPro" id="IPR043502">
    <property type="entry name" value="DNA/RNA_pol_sf"/>
</dbReference>
<accession>A0A067SSN5</accession>
<dbReference type="PANTHER" id="PTHR24559">
    <property type="entry name" value="TRANSPOSON TY3-I GAG-POL POLYPROTEIN"/>
    <property type="match status" value="1"/>
</dbReference>
<dbReference type="PANTHER" id="PTHR24559:SF440">
    <property type="entry name" value="RIBONUCLEASE H"/>
    <property type="match status" value="1"/>
</dbReference>
<protein>
    <recommendedName>
        <fullName evidence="1">Reverse transcriptase domain-containing protein</fullName>
    </recommendedName>
</protein>
<dbReference type="EMBL" id="KL142384">
    <property type="protein sequence ID" value="KDR73901.1"/>
    <property type="molecule type" value="Genomic_DNA"/>
</dbReference>
<reference evidence="3" key="1">
    <citation type="journal article" date="2014" name="Proc. Natl. Acad. Sci. U.S.A.">
        <title>Extensive sampling of basidiomycete genomes demonstrates inadequacy of the white-rot/brown-rot paradigm for wood decay fungi.</title>
        <authorList>
            <person name="Riley R."/>
            <person name="Salamov A.A."/>
            <person name="Brown D.W."/>
            <person name="Nagy L.G."/>
            <person name="Floudas D."/>
            <person name="Held B.W."/>
            <person name="Levasseur A."/>
            <person name="Lombard V."/>
            <person name="Morin E."/>
            <person name="Otillar R."/>
            <person name="Lindquist E.A."/>
            <person name="Sun H."/>
            <person name="LaButti K.M."/>
            <person name="Schmutz J."/>
            <person name="Jabbour D."/>
            <person name="Luo H."/>
            <person name="Baker S.E."/>
            <person name="Pisabarro A.G."/>
            <person name="Walton J.D."/>
            <person name="Blanchette R.A."/>
            <person name="Henrissat B."/>
            <person name="Martin F."/>
            <person name="Cullen D."/>
            <person name="Hibbett D.S."/>
            <person name="Grigoriev I.V."/>
        </authorList>
    </citation>
    <scope>NUCLEOTIDE SEQUENCE [LARGE SCALE GENOMIC DNA]</scope>
    <source>
        <strain evidence="3">CBS 339.88</strain>
    </source>
</reference>
<dbReference type="CDD" id="cd01647">
    <property type="entry name" value="RT_LTR"/>
    <property type="match status" value="1"/>
</dbReference>